<organism evidence="2">
    <name type="scientific">uncultured Pyrinomonadaceae bacterium</name>
    <dbReference type="NCBI Taxonomy" id="2283094"/>
    <lineage>
        <taxon>Bacteria</taxon>
        <taxon>Pseudomonadati</taxon>
        <taxon>Acidobacteriota</taxon>
        <taxon>Blastocatellia</taxon>
        <taxon>Blastocatellales</taxon>
        <taxon>Pyrinomonadaceae</taxon>
        <taxon>environmental samples</taxon>
    </lineage>
</organism>
<proteinExistence type="predicted"/>
<dbReference type="AlphaFoldDB" id="A0A6J4N1F7"/>
<name>A0A6J4N1F7_9BACT</name>
<feature type="domain" description="PatA-like N-terminal" evidence="1">
    <location>
        <begin position="145"/>
        <end position="244"/>
    </location>
</feature>
<dbReference type="PANTHER" id="PTHR36304">
    <property type="entry name" value="DOMAIN GTPASE-ACTIVATING PROTEIN, PUTATIVE-RELATED-RELATED"/>
    <property type="match status" value="1"/>
</dbReference>
<protein>
    <recommendedName>
        <fullName evidence="1">PatA-like N-terminal domain-containing protein</fullName>
    </recommendedName>
</protein>
<gene>
    <name evidence="2" type="ORF">AVDCRST_MAG74-1293</name>
</gene>
<dbReference type="InterPro" id="IPR025497">
    <property type="entry name" value="PatA-like_N"/>
</dbReference>
<evidence type="ECO:0000259" key="1">
    <source>
        <dbReference type="Pfam" id="PF14332"/>
    </source>
</evidence>
<dbReference type="PANTHER" id="PTHR36304:SF4">
    <property type="entry name" value="DUF4388 DOMAIN-CONTAINING PROTEIN"/>
    <property type="match status" value="1"/>
</dbReference>
<dbReference type="Pfam" id="PF14332">
    <property type="entry name" value="DUF4388"/>
    <property type="match status" value="1"/>
</dbReference>
<evidence type="ECO:0000313" key="2">
    <source>
        <dbReference type="EMBL" id="CAA9375215.1"/>
    </source>
</evidence>
<dbReference type="EMBL" id="CADCUR010000001">
    <property type="protein sequence ID" value="CAA9375215.1"/>
    <property type="molecule type" value="Genomic_DNA"/>
</dbReference>
<sequence>MFRLDFMDHVLEQFAAPFTEVSIESVLLDADLFVKYRSPEKAFSLLNESMERSPRSIPLREKMREICISQKHLDEAAKQCLALVSLYIGREDFDVAYDRLQEAKLLDPRISVAPGLDAIRRARRPDFATTRDKSPQNVRTDVTFAGNLAFVSIFDAVQVIENSRMTGLLVIKSDMHLASVSFNEGKIVDAEANGHNGTKAFREIIEINGGTFEFSTSETEFAVVISITSNTNFLLDVLTELDNERAEKQGLRDSNLVDF</sequence>
<accession>A0A6J4N1F7</accession>
<reference evidence="2" key="1">
    <citation type="submission" date="2020-02" db="EMBL/GenBank/DDBJ databases">
        <authorList>
            <person name="Meier V. D."/>
        </authorList>
    </citation>
    <scope>NUCLEOTIDE SEQUENCE</scope>
    <source>
        <strain evidence="2">AVDCRST_MAG74</strain>
    </source>
</reference>